<sequence length="198" mass="22279">MTEEHFLQEKGRDKELVLLSDAPADNSAERASGIRDHLVLIQSQHEDFPAAARALANANVKVSVIFVGRTPAEDLIYTDILARPPSSHEGVLYGDLPDDAPLKRNLQSSDLERYRQQRSAIDQFDPASAEMSLLRRAALQEFKQRGRVVAFDEETLSGCIPPYAPLIVSPELRTQRNYTLPWEKKSGGSRARKRKRRS</sequence>
<proteinExistence type="predicted"/>
<name>A0ABQ0PZT7_9PROT</name>
<dbReference type="EMBL" id="BAPF01000054">
    <property type="protein sequence ID" value="GBQ85604.1"/>
    <property type="molecule type" value="Genomic_DNA"/>
</dbReference>
<gene>
    <name evidence="2" type="ORF">AA14337_3116</name>
</gene>
<evidence type="ECO:0000313" key="2">
    <source>
        <dbReference type="EMBL" id="GBQ85604.1"/>
    </source>
</evidence>
<reference evidence="2" key="1">
    <citation type="submission" date="2013-04" db="EMBL/GenBank/DDBJ databases">
        <title>The genome sequencing project of 58 acetic acid bacteria.</title>
        <authorList>
            <person name="Okamoto-Kainuma A."/>
            <person name="Ishikawa M."/>
            <person name="Umino S."/>
            <person name="Koizumi Y."/>
            <person name="Shiwa Y."/>
            <person name="Yoshikawa H."/>
            <person name="Matsutani M."/>
            <person name="Matsushita K."/>
        </authorList>
    </citation>
    <scope>NUCLEOTIDE SEQUENCE</scope>
    <source>
        <strain evidence="2">DSM 14337</strain>
    </source>
</reference>
<protein>
    <submittedName>
        <fullName evidence="2">Uncharacterized protein</fullName>
    </submittedName>
</protein>
<keyword evidence="3" id="KW-1185">Reference proteome</keyword>
<organism evidence="2 3">
    <name type="scientific">Acetobacter malorum DSM 14337</name>
    <dbReference type="NCBI Taxonomy" id="1307910"/>
    <lineage>
        <taxon>Bacteria</taxon>
        <taxon>Pseudomonadati</taxon>
        <taxon>Pseudomonadota</taxon>
        <taxon>Alphaproteobacteria</taxon>
        <taxon>Acetobacterales</taxon>
        <taxon>Acetobacteraceae</taxon>
        <taxon>Acetobacter</taxon>
    </lineage>
</organism>
<dbReference type="Proteomes" id="UP001065047">
    <property type="component" value="Unassembled WGS sequence"/>
</dbReference>
<evidence type="ECO:0000313" key="3">
    <source>
        <dbReference type="Proteomes" id="UP001065047"/>
    </source>
</evidence>
<accession>A0ABQ0PZT7</accession>
<dbReference type="RefSeq" id="WP_061506317.1">
    <property type="nucleotide sequence ID" value="NZ_BAPF01000054.1"/>
</dbReference>
<dbReference type="GeneID" id="29557835"/>
<feature type="region of interest" description="Disordered" evidence="1">
    <location>
        <begin position="179"/>
        <end position="198"/>
    </location>
</feature>
<comment type="caution">
    <text evidence="2">The sequence shown here is derived from an EMBL/GenBank/DDBJ whole genome shotgun (WGS) entry which is preliminary data.</text>
</comment>
<evidence type="ECO:0000256" key="1">
    <source>
        <dbReference type="SAM" id="MobiDB-lite"/>
    </source>
</evidence>